<keyword evidence="2" id="KW-1185">Reference proteome</keyword>
<dbReference type="PANTHER" id="PTHR12155:SF30">
    <property type="entry name" value="PROTEIN SLFN14"/>
    <property type="match status" value="1"/>
</dbReference>
<name>A0A8C0U7A9_CYACU</name>
<dbReference type="Ensembl" id="ENSCCET00000004753.1">
    <property type="protein sequence ID" value="ENSCCEP00000002868.1"/>
    <property type="gene ID" value="ENSCCEG00000003194.1"/>
</dbReference>
<dbReference type="Proteomes" id="UP000694410">
    <property type="component" value="Unplaced"/>
</dbReference>
<proteinExistence type="predicted"/>
<evidence type="ECO:0000313" key="2">
    <source>
        <dbReference type="Proteomes" id="UP000694410"/>
    </source>
</evidence>
<protein>
    <submittedName>
        <fullName evidence="1">Uncharacterized protein</fullName>
    </submittedName>
</protein>
<evidence type="ECO:0000313" key="1">
    <source>
        <dbReference type="Ensembl" id="ENSCCEP00000002868.1"/>
    </source>
</evidence>
<reference evidence="1" key="1">
    <citation type="submission" date="2025-08" db="UniProtKB">
        <authorList>
            <consortium name="Ensembl"/>
        </authorList>
    </citation>
    <scope>IDENTIFICATION</scope>
</reference>
<dbReference type="InterPro" id="IPR029684">
    <property type="entry name" value="Schlafen"/>
</dbReference>
<reference evidence="1" key="2">
    <citation type="submission" date="2025-09" db="UniProtKB">
        <authorList>
            <consortium name="Ensembl"/>
        </authorList>
    </citation>
    <scope>IDENTIFICATION</scope>
</reference>
<sequence length="122" mass="14099">ALAACSADLNTNYPDVVVVTEKILLGKSSRKKSSNQKTEHKVFSIAVCALLNSGRVRMESEDRNYFFQEHGICEDIEMSLKDCIGRSKVSEYFAWMQQRSNLLLFIKTELWRPRARKYNCWG</sequence>
<accession>A0A8C0U7A9</accession>
<organism evidence="1 2">
    <name type="scientific">Cyanistes caeruleus</name>
    <name type="common">Eurasian blue tit</name>
    <name type="synonym">Parus caeruleus</name>
    <dbReference type="NCBI Taxonomy" id="156563"/>
    <lineage>
        <taxon>Eukaryota</taxon>
        <taxon>Metazoa</taxon>
        <taxon>Chordata</taxon>
        <taxon>Craniata</taxon>
        <taxon>Vertebrata</taxon>
        <taxon>Euteleostomi</taxon>
        <taxon>Archelosauria</taxon>
        <taxon>Archosauria</taxon>
        <taxon>Dinosauria</taxon>
        <taxon>Saurischia</taxon>
        <taxon>Theropoda</taxon>
        <taxon>Coelurosauria</taxon>
        <taxon>Aves</taxon>
        <taxon>Neognathae</taxon>
        <taxon>Neoaves</taxon>
        <taxon>Telluraves</taxon>
        <taxon>Australaves</taxon>
        <taxon>Passeriformes</taxon>
        <taxon>Paridae</taxon>
        <taxon>Cyanistes</taxon>
    </lineage>
</organism>
<dbReference type="AlphaFoldDB" id="A0A8C0U7A9"/>
<dbReference type="PANTHER" id="PTHR12155">
    <property type="entry name" value="SCHLAFEN"/>
    <property type="match status" value="1"/>
</dbReference>